<dbReference type="EMBL" id="AK358351">
    <property type="protein sequence ID" value="BAJ89565.1"/>
    <property type="molecule type" value="mRNA"/>
</dbReference>
<comment type="similarity">
    <text evidence="2">Belongs to the RETICULATA family.</text>
</comment>
<evidence type="ECO:0000256" key="4">
    <source>
        <dbReference type="ARBA" id="ARBA00022640"/>
    </source>
</evidence>
<proteinExistence type="evidence at transcript level"/>
<evidence type="ECO:0000313" key="9">
    <source>
        <dbReference type="EMBL" id="BAJ89565.1"/>
    </source>
</evidence>
<evidence type="ECO:0000256" key="7">
    <source>
        <dbReference type="ARBA" id="ARBA00022989"/>
    </source>
</evidence>
<keyword evidence="6" id="KW-0809">Transit peptide</keyword>
<organism evidence="9">
    <name type="scientific">Hordeum vulgare subsp. vulgare</name>
    <name type="common">Domesticated barley</name>
    <dbReference type="NCBI Taxonomy" id="112509"/>
    <lineage>
        <taxon>Eukaryota</taxon>
        <taxon>Viridiplantae</taxon>
        <taxon>Streptophyta</taxon>
        <taxon>Embryophyta</taxon>
        <taxon>Tracheophyta</taxon>
        <taxon>Spermatophyta</taxon>
        <taxon>Magnoliopsida</taxon>
        <taxon>Liliopsida</taxon>
        <taxon>Poales</taxon>
        <taxon>Poaceae</taxon>
        <taxon>BOP clade</taxon>
        <taxon>Pooideae</taxon>
        <taxon>Triticodae</taxon>
        <taxon>Triticeae</taxon>
        <taxon>Hordeinae</taxon>
        <taxon>Hordeum</taxon>
    </lineage>
</organism>
<dbReference type="GO" id="GO:0031969">
    <property type="term" value="C:chloroplast membrane"/>
    <property type="evidence" value="ECO:0007669"/>
    <property type="project" value="UniProtKB-SubCell"/>
</dbReference>
<dbReference type="InterPro" id="IPR021825">
    <property type="entry name" value="RETICULATA-related"/>
</dbReference>
<sequence>MAGLKFSKHNNHLFLQLVAYIGGGVGFVSSIGAGVGFVSSIGAGVGFVFSIGAGVASDVLYAAHRVLSATSIEAERLRAPIWKAASVYSGFLGTSANLRYQVIAGLVEHRLGEYLVSYYNQPFLSNVLSFVARIINSYFGTQLFQRSLELHNLSRDETINQLRCTT</sequence>
<evidence type="ECO:0000256" key="3">
    <source>
        <dbReference type="ARBA" id="ARBA00022528"/>
    </source>
</evidence>
<reference evidence="9" key="1">
    <citation type="journal article" date="2011" name="Plant Physiol.">
        <title>Comprehensive sequence analysis of 24,783 barley full-length cDNAs derived from 12 clone libraries.</title>
        <authorList>
            <person name="Matsumoto T."/>
            <person name="Tanaka T."/>
            <person name="Sakai H."/>
            <person name="Amano N."/>
            <person name="Kanamori H."/>
            <person name="Kurita K."/>
            <person name="Kikuta A."/>
            <person name="Kamiya K."/>
            <person name="Yamamoto M."/>
            <person name="Ikawa H."/>
            <person name="Fujii N."/>
            <person name="Hori K."/>
            <person name="Itoh T."/>
            <person name="Sato K."/>
        </authorList>
    </citation>
    <scope>NUCLEOTIDE SEQUENCE</scope>
    <source>
        <tissue evidence="9">Leaf</tissue>
    </source>
</reference>
<keyword evidence="3" id="KW-0150">Chloroplast</keyword>
<evidence type="ECO:0000256" key="1">
    <source>
        <dbReference type="ARBA" id="ARBA00004508"/>
    </source>
</evidence>
<name>F2D394_HORVV</name>
<keyword evidence="4" id="KW-0934">Plastid</keyword>
<dbReference type="PANTHER" id="PTHR31620:SF2">
    <property type="entry name" value="PROTEIN RETICULATA-RELATED 5, CHLOROPLASTIC"/>
    <property type="match status" value="1"/>
</dbReference>
<protein>
    <submittedName>
        <fullName evidence="9">Predicted protein</fullName>
    </submittedName>
</protein>
<evidence type="ECO:0000256" key="2">
    <source>
        <dbReference type="ARBA" id="ARBA00010793"/>
    </source>
</evidence>
<keyword evidence="8" id="KW-0472">Membrane</keyword>
<comment type="subcellular location">
    <subcellularLocation>
        <location evidence="1">Plastid</location>
        <location evidence="1">Chloroplast membrane</location>
        <topology evidence="1">Multi-pass membrane protein</topology>
    </subcellularLocation>
</comment>
<dbReference type="Pfam" id="PF11891">
    <property type="entry name" value="RETICULATA-like"/>
    <property type="match status" value="1"/>
</dbReference>
<keyword evidence="5" id="KW-0812">Transmembrane</keyword>
<evidence type="ECO:0000256" key="5">
    <source>
        <dbReference type="ARBA" id="ARBA00022692"/>
    </source>
</evidence>
<keyword evidence="7" id="KW-1133">Transmembrane helix</keyword>
<dbReference type="AlphaFoldDB" id="F2D394"/>
<evidence type="ECO:0000256" key="6">
    <source>
        <dbReference type="ARBA" id="ARBA00022946"/>
    </source>
</evidence>
<evidence type="ECO:0000256" key="8">
    <source>
        <dbReference type="ARBA" id="ARBA00023136"/>
    </source>
</evidence>
<dbReference type="ExpressionAtlas" id="F2D394">
    <property type="expression patterns" value="baseline and differential"/>
</dbReference>
<accession>F2D394</accession>
<dbReference type="PANTHER" id="PTHR31620">
    <property type="entry name" value="PROTEIN RETICULATA-RELATED 2, CHLOROPLASTIC-RELATED"/>
    <property type="match status" value="1"/>
</dbReference>